<dbReference type="InterPro" id="IPR050570">
    <property type="entry name" value="Cell_wall_metabolism_enzyme"/>
</dbReference>
<protein>
    <submittedName>
        <fullName evidence="2">M23 family metallopeptidase</fullName>
        <ecNumber evidence="2">3.4.-.-</ecNumber>
    </submittedName>
</protein>
<proteinExistence type="predicted"/>
<comment type="caution">
    <text evidence="2">The sequence shown here is derived from an EMBL/GenBank/DDBJ whole genome shotgun (WGS) entry which is preliminary data.</text>
</comment>
<sequence>MTTGGSRRRPWRGVLALGITTVLVALCCAGGVTALFLTDPATEDDSLLLSSFGCGESGPVDANGDLPRIDPYGEAQIRNAAVIINVGAEMSVPPKGWVVAVATAMQESALSNLPHLGADNDHDSVGLFQQRPSQGWGTPAQLQDPVYASRKFYQKLLTVKGWQQMPLTEAAQKVQVSAFPDAYAKHEPLATQIVNILADGAARAAGAVSDLRCATDGEVAASGWTAPVGEGIVSGFRTAARPSHHGVDLGSGRGTPIRAAAAGRVLVSRCDADSAPPWSCDSDGSPSTAGCGWYVDMLHAGNIVTRYCHMVSRPHVAVGEKIAAGQVIGLVGTSGRSSGPHLHFEVHINGDRSSRGAVDPVRFMRDVGAPLGAGT</sequence>
<dbReference type="Proteomes" id="UP001582793">
    <property type="component" value="Unassembled WGS sequence"/>
</dbReference>
<dbReference type="PANTHER" id="PTHR21666">
    <property type="entry name" value="PEPTIDASE-RELATED"/>
    <property type="match status" value="1"/>
</dbReference>
<dbReference type="Gene3D" id="2.70.70.10">
    <property type="entry name" value="Glucose Permease (Domain IIA)"/>
    <property type="match status" value="1"/>
</dbReference>
<keyword evidence="3" id="KW-1185">Reference proteome</keyword>
<dbReference type="InterPro" id="IPR016047">
    <property type="entry name" value="M23ase_b-sheet_dom"/>
</dbReference>
<dbReference type="RefSeq" id="WP_375735831.1">
    <property type="nucleotide sequence ID" value="NZ_JBCGDC010000089.1"/>
</dbReference>
<reference evidence="2 3" key="1">
    <citation type="submission" date="2024-04" db="EMBL/GenBank/DDBJ databases">
        <title>Polymorphospora sp. isolated from Baiyangdian Lake in Xiong'an New Area.</title>
        <authorList>
            <person name="Zhang X."/>
            <person name="Liu J."/>
        </authorList>
    </citation>
    <scope>NUCLEOTIDE SEQUENCE [LARGE SCALE GENOMIC DNA]</scope>
    <source>
        <strain evidence="2 3">2-325</strain>
    </source>
</reference>
<dbReference type="GO" id="GO:0016787">
    <property type="term" value="F:hydrolase activity"/>
    <property type="evidence" value="ECO:0007669"/>
    <property type="project" value="UniProtKB-KW"/>
</dbReference>
<dbReference type="InterPro" id="IPR011055">
    <property type="entry name" value="Dup_hybrid_motif"/>
</dbReference>
<evidence type="ECO:0000313" key="3">
    <source>
        <dbReference type="Proteomes" id="UP001582793"/>
    </source>
</evidence>
<dbReference type="EMBL" id="JBCGDC010000089">
    <property type="protein sequence ID" value="MFB6396370.1"/>
    <property type="molecule type" value="Genomic_DNA"/>
</dbReference>
<evidence type="ECO:0000259" key="1">
    <source>
        <dbReference type="Pfam" id="PF01551"/>
    </source>
</evidence>
<dbReference type="SUPFAM" id="SSF51261">
    <property type="entry name" value="Duplicated hybrid motif"/>
    <property type="match status" value="1"/>
</dbReference>
<evidence type="ECO:0000313" key="2">
    <source>
        <dbReference type="EMBL" id="MFB6396370.1"/>
    </source>
</evidence>
<feature type="domain" description="M23ase beta-sheet core" evidence="1">
    <location>
        <begin position="243"/>
        <end position="352"/>
    </location>
</feature>
<dbReference type="CDD" id="cd12797">
    <property type="entry name" value="M23_peptidase"/>
    <property type="match status" value="1"/>
</dbReference>
<dbReference type="EC" id="3.4.-.-" evidence="2"/>
<dbReference type="Pfam" id="PF01551">
    <property type="entry name" value="Peptidase_M23"/>
    <property type="match status" value="1"/>
</dbReference>
<accession>A0ABV5CWH8</accession>
<gene>
    <name evidence="2" type="ORF">AAFH96_25170</name>
</gene>
<dbReference type="PANTHER" id="PTHR21666:SF270">
    <property type="entry name" value="MUREIN HYDROLASE ACTIVATOR ENVC"/>
    <property type="match status" value="1"/>
</dbReference>
<keyword evidence="2" id="KW-0378">Hydrolase</keyword>
<name>A0ABV5CWH8_9ACTN</name>
<organism evidence="2 3">
    <name type="scientific">Polymorphospora lycopeni</name>
    <dbReference type="NCBI Taxonomy" id="3140240"/>
    <lineage>
        <taxon>Bacteria</taxon>
        <taxon>Bacillati</taxon>
        <taxon>Actinomycetota</taxon>
        <taxon>Actinomycetes</taxon>
        <taxon>Micromonosporales</taxon>
        <taxon>Micromonosporaceae</taxon>
        <taxon>Polymorphospora</taxon>
    </lineage>
</organism>